<dbReference type="CDD" id="cd05266">
    <property type="entry name" value="SDR_a4"/>
    <property type="match status" value="1"/>
</dbReference>
<dbReference type="GO" id="GO:0005737">
    <property type="term" value="C:cytoplasm"/>
    <property type="evidence" value="ECO:0007669"/>
    <property type="project" value="TreeGrafter"/>
</dbReference>
<dbReference type="Gene3D" id="3.40.50.720">
    <property type="entry name" value="NAD(P)-binding Rossmann-like Domain"/>
    <property type="match status" value="1"/>
</dbReference>
<dbReference type="EMBL" id="CP063311">
    <property type="protein sequence ID" value="QOV21537.1"/>
    <property type="molecule type" value="Genomic_DNA"/>
</dbReference>
<dbReference type="RefSeq" id="WP_200987190.1">
    <property type="nucleotide sequence ID" value="NZ_CP063311.1"/>
</dbReference>
<accession>A0A7S6RDM3</accession>
<dbReference type="InterPro" id="IPR001509">
    <property type="entry name" value="Epimerase_deHydtase"/>
</dbReference>
<gene>
    <name evidence="2" type="ORF">IM676_12345</name>
</gene>
<sequence length="274" mass="30367">MNIAIIGCGYVGYAVGQFWQQKTNFFITATTTSPERVPTLKTIAQKVIVTQGNDPEGLKAVLENQDIVLLSVGAKGVNLYEATYLKTAENLVNLLPDFPTIKQIIYTGSYSVYGDHNGGWVDEQTPVTPTHETGKILQATENILQGASSEQVRVCILRLGGIYGPDRELMKIFSRVPGTTRPGDGGDVTNWVHLDDIVGAIELARQQQLVGIYNLVNDAYLTSRELLDRLLEKHGLPKVEWDATAKSNRPYNARVSNRKIKDAGYKFIHPDFIF</sequence>
<evidence type="ECO:0000313" key="3">
    <source>
        <dbReference type="Proteomes" id="UP000593846"/>
    </source>
</evidence>
<protein>
    <submittedName>
        <fullName evidence="2">SDR family oxidoreductase</fullName>
    </submittedName>
</protein>
<evidence type="ECO:0000259" key="1">
    <source>
        <dbReference type="Pfam" id="PF01370"/>
    </source>
</evidence>
<dbReference type="InterPro" id="IPR051783">
    <property type="entry name" value="NAD(P)-dependent_oxidoreduct"/>
</dbReference>
<feature type="domain" description="NAD-dependent epimerase/dehydratase" evidence="1">
    <location>
        <begin position="6"/>
        <end position="214"/>
    </location>
</feature>
<keyword evidence="3" id="KW-1185">Reference proteome</keyword>
<dbReference type="Pfam" id="PF01370">
    <property type="entry name" value="Epimerase"/>
    <property type="match status" value="1"/>
</dbReference>
<dbReference type="PANTHER" id="PTHR48079:SF6">
    <property type="entry name" value="NAD(P)-BINDING DOMAIN-CONTAINING PROTEIN-RELATED"/>
    <property type="match status" value="1"/>
</dbReference>
<proteinExistence type="predicted"/>
<dbReference type="SUPFAM" id="SSF51735">
    <property type="entry name" value="NAD(P)-binding Rossmann-fold domains"/>
    <property type="match status" value="1"/>
</dbReference>
<dbReference type="Proteomes" id="UP000593846">
    <property type="component" value="Chromosome"/>
</dbReference>
<dbReference type="KEGG" id="aee:IM676_12345"/>
<dbReference type="AlphaFoldDB" id="A0A7S6RDM3"/>
<dbReference type="PANTHER" id="PTHR48079">
    <property type="entry name" value="PROTEIN YEEZ"/>
    <property type="match status" value="1"/>
</dbReference>
<organism evidence="2 3">
    <name type="scientific">Anabaenopsis elenkinii CCIBt3563</name>
    <dbReference type="NCBI Taxonomy" id="2779889"/>
    <lineage>
        <taxon>Bacteria</taxon>
        <taxon>Bacillati</taxon>
        <taxon>Cyanobacteriota</taxon>
        <taxon>Cyanophyceae</taxon>
        <taxon>Nostocales</taxon>
        <taxon>Nodulariaceae</taxon>
        <taxon>Anabaenopsis</taxon>
    </lineage>
</organism>
<name>A0A7S6RDM3_9CYAN</name>
<evidence type="ECO:0000313" key="2">
    <source>
        <dbReference type="EMBL" id="QOV21537.1"/>
    </source>
</evidence>
<dbReference type="GO" id="GO:0004029">
    <property type="term" value="F:aldehyde dehydrogenase (NAD+) activity"/>
    <property type="evidence" value="ECO:0007669"/>
    <property type="project" value="TreeGrafter"/>
</dbReference>
<dbReference type="InterPro" id="IPR036291">
    <property type="entry name" value="NAD(P)-bd_dom_sf"/>
</dbReference>
<reference evidence="3" key="1">
    <citation type="submission" date="2020-10" db="EMBL/GenBank/DDBJ databases">
        <title>Genome-based taxonomic classification of the species Anabaenopsis elenkinii.</title>
        <authorList>
            <person name="Delbaje E."/>
            <person name="Andreote A.P.D."/>
            <person name="Pellegrinetti T.A."/>
            <person name="Cruz R.B."/>
            <person name="Branco L.H.Z."/>
            <person name="Fiore M.F."/>
        </authorList>
    </citation>
    <scope>NUCLEOTIDE SEQUENCE [LARGE SCALE GENOMIC DNA]</scope>
    <source>
        <strain evidence="3">CCIBt3563</strain>
    </source>
</reference>